<accession>A0A6C0ER83</accession>
<dbReference type="AlphaFoldDB" id="A0A6C0ER83"/>
<organism evidence="1">
    <name type="scientific">viral metagenome</name>
    <dbReference type="NCBI Taxonomy" id="1070528"/>
    <lineage>
        <taxon>unclassified sequences</taxon>
        <taxon>metagenomes</taxon>
        <taxon>organismal metagenomes</taxon>
    </lineage>
</organism>
<reference evidence="1" key="1">
    <citation type="journal article" date="2020" name="Nature">
        <title>Giant virus diversity and host interactions through global metagenomics.</title>
        <authorList>
            <person name="Schulz F."/>
            <person name="Roux S."/>
            <person name="Paez-Espino D."/>
            <person name="Jungbluth S."/>
            <person name="Walsh D.A."/>
            <person name="Denef V.J."/>
            <person name="McMahon K.D."/>
            <person name="Konstantinidis K.T."/>
            <person name="Eloe-Fadrosh E.A."/>
            <person name="Kyrpides N.C."/>
            <person name="Woyke T."/>
        </authorList>
    </citation>
    <scope>NUCLEOTIDE SEQUENCE</scope>
    <source>
        <strain evidence="1">GVMAG-M-3300009151-50</strain>
    </source>
</reference>
<proteinExistence type="predicted"/>
<sequence length="237" mass="27444">MNLVSQLQHHYEWTPNYRLVYKKPVPQGLKTFQVPQTTGIPGWIVFTYEGKVPVCLWISATEHKRLPCIVDERICGDTFIKVEKIGTLDFVVSDIWMYNSNCVFACSTFKQRYEWLSKLLSRFTTYIEGITIDLIHKSDLGDVPIRGYEEHSEETIGKPGYFVEKDDSQKFTITRLATPDCYEIIGKGYLRVPDIKTSIYLRSKGESFECRCIKHDDEFWDVVENIPEVEVNASTSC</sequence>
<name>A0A6C0ER83_9ZZZZ</name>
<dbReference type="EMBL" id="MN738913">
    <property type="protein sequence ID" value="QHT30849.1"/>
    <property type="molecule type" value="Genomic_DNA"/>
</dbReference>
<evidence type="ECO:0000313" key="1">
    <source>
        <dbReference type="EMBL" id="QHT30849.1"/>
    </source>
</evidence>
<protein>
    <submittedName>
        <fullName evidence="1">Uncharacterized protein</fullName>
    </submittedName>
</protein>